<proteinExistence type="inferred from homology"/>
<gene>
    <name evidence="5" type="ORF">SAMN05216600_1225</name>
</gene>
<dbReference type="SUPFAM" id="SSF53850">
    <property type="entry name" value="Periplasmic binding protein-like II"/>
    <property type="match status" value="1"/>
</dbReference>
<feature type="signal peptide" evidence="3">
    <location>
        <begin position="1"/>
        <end position="29"/>
    </location>
</feature>
<accession>A0ABY1BPF3</accession>
<dbReference type="EMBL" id="FOFP01000022">
    <property type="protein sequence ID" value="SER31074.1"/>
    <property type="molecule type" value="Genomic_DNA"/>
</dbReference>
<dbReference type="RefSeq" id="WP_083251797.1">
    <property type="nucleotide sequence ID" value="NZ_FOFP01000022.1"/>
</dbReference>
<protein>
    <submittedName>
        <fullName evidence="5">Polar amino acid transport system substrate-binding protein</fullName>
    </submittedName>
</protein>
<reference evidence="5 6" key="1">
    <citation type="submission" date="2016-10" db="EMBL/GenBank/DDBJ databases">
        <authorList>
            <person name="Varghese N."/>
            <person name="Submissions S."/>
        </authorList>
    </citation>
    <scope>NUCLEOTIDE SEQUENCE [LARGE SCALE GENOMIC DNA]</scope>
    <source>
        <strain evidence="5 6">CIP 109853</strain>
    </source>
</reference>
<evidence type="ECO:0000256" key="3">
    <source>
        <dbReference type="SAM" id="SignalP"/>
    </source>
</evidence>
<comment type="similarity">
    <text evidence="1">Belongs to the bacterial solute-binding protein 3 family.</text>
</comment>
<dbReference type="Proteomes" id="UP000198512">
    <property type="component" value="Unassembled WGS sequence"/>
</dbReference>
<dbReference type="PANTHER" id="PTHR35936:SF25">
    <property type="entry name" value="ABC TRANSPORTER SUBSTRATE-BINDING PROTEIN"/>
    <property type="match status" value="1"/>
</dbReference>
<sequence>MLRCRTHALRLAGHVLALAIALHLTPAIADTWQVAGDEQFAPYSYLNPDDDIPHGLDVELVSAILKEAGVTPQVRLYPWQRVKRLLDRREVVMAFQFADTPERRAQYTLVGPLRSGSTVFMTTAKTAITDWRTFDDLQPYVMGQVRGYAYDAAFDKADLARDTSAQNPRQLVSMLLAGRIDIIVGDRVQLLYFIKEQRALEQVRILPTPLVAMSRFVAFDKQDAAQAERFAAALERLRRNGSLQHIEQRWVP</sequence>
<comment type="caution">
    <text evidence="5">The sequence shown here is derived from an EMBL/GenBank/DDBJ whole genome shotgun (WGS) entry which is preliminary data.</text>
</comment>
<evidence type="ECO:0000313" key="5">
    <source>
        <dbReference type="EMBL" id="SER31074.1"/>
    </source>
</evidence>
<organism evidence="5 6">
    <name type="scientific">Pseudomonas cuatrocienegasensis</name>
    <dbReference type="NCBI Taxonomy" id="543360"/>
    <lineage>
        <taxon>Bacteria</taxon>
        <taxon>Pseudomonadati</taxon>
        <taxon>Pseudomonadota</taxon>
        <taxon>Gammaproteobacteria</taxon>
        <taxon>Pseudomonadales</taxon>
        <taxon>Pseudomonadaceae</taxon>
        <taxon>Pseudomonas</taxon>
    </lineage>
</organism>
<keyword evidence="6" id="KW-1185">Reference proteome</keyword>
<dbReference type="Pfam" id="PF00497">
    <property type="entry name" value="SBP_bac_3"/>
    <property type="match status" value="1"/>
</dbReference>
<dbReference type="PANTHER" id="PTHR35936">
    <property type="entry name" value="MEMBRANE-BOUND LYTIC MUREIN TRANSGLYCOSYLASE F"/>
    <property type="match status" value="1"/>
</dbReference>
<name>A0ABY1BPF3_9PSED</name>
<dbReference type="InterPro" id="IPR001638">
    <property type="entry name" value="Solute-binding_3/MltF_N"/>
</dbReference>
<dbReference type="SMART" id="SM00062">
    <property type="entry name" value="PBPb"/>
    <property type="match status" value="1"/>
</dbReference>
<feature type="chain" id="PRO_5046249131" evidence="3">
    <location>
        <begin position="30"/>
        <end position="252"/>
    </location>
</feature>
<feature type="domain" description="Solute-binding protein family 3/N-terminal" evidence="4">
    <location>
        <begin position="31"/>
        <end position="252"/>
    </location>
</feature>
<evidence type="ECO:0000256" key="2">
    <source>
        <dbReference type="ARBA" id="ARBA00022729"/>
    </source>
</evidence>
<evidence type="ECO:0000256" key="1">
    <source>
        <dbReference type="ARBA" id="ARBA00010333"/>
    </source>
</evidence>
<evidence type="ECO:0000259" key="4">
    <source>
        <dbReference type="SMART" id="SM00062"/>
    </source>
</evidence>
<evidence type="ECO:0000313" key="6">
    <source>
        <dbReference type="Proteomes" id="UP000198512"/>
    </source>
</evidence>
<dbReference type="Gene3D" id="3.40.190.10">
    <property type="entry name" value="Periplasmic binding protein-like II"/>
    <property type="match status" value="2"/>
</dbReference>
<keyword evidence="2 3" id="KW-0732">Signal</keyword>